<feature type="domain" description="Metalloprotease TldD/E central" evidence="4">
    <location>
        <begin position="113"/>
        <end position="214"/>
    </location>
</feature>
<name>A0ABU0MX89_9FIRM</name>
<keyword evidence="6" id="KW-1185">Reference proteome</keyword>
<evidence type="ECO:0000259" key="2">
    <source>
        <dbReference type="Pfam" id="PF01523"/>
    </source>
</evidence>
<evidence type="ECO:0000259" key="3">
    <source>
        <dbReference type="Pfam" id="PF19289"/>
    </source>
</evidence>
<proteinExistence type="inferred from homology"/>
<evidence type="ECO:0000313" key="6">
    <source>
        <dbReference type="Proteomes" id="UP001232584"/>
    </source>
</evidence>
<dbReference type="EMBL" id="JAUSWG010000002">
    <property type="protein sequence ID" value="MDQ0555517.1"/>
    <property type="molecule type" value="Genomic_DNA"/>
</dbReference>
<dbReference type="InterPro" id="IPR045570">
    <property type="entry name" value="Metalloprtase-TldD/E_cen_dom"/>
</dbReference>
<dbReference type="PANTHER" id="PTHR43421:SF1">
    <property type="entry name" value="METALLOPROTEASE PMBA"/>
    <property type="match status" value="1"/>
</dbReference>
<dbReference type="Pfam" id="PF19289">
    <property type="entry name" value="PmbA_TldD_3rd"/>
    <property type="match status" value="1"/>
</dbReference>
<protein>
    <submittedName>
        <fullName evidence="5">PmbA protein</fullName>
    </submittedName>
</protein>
<feature type="domain" description="Metalloprotease TldD/E N-terminal" evidence="2">
    <location>
        <begin position="22"/>
        <end position="85"/>
    </location>
</feature>
<evidence type="ECO:0000256" key="1">
    <source>
        <dbReference type="ARBA" id="ARBA00005836"/>
    </source>
</evidence>
<dbReference type="InterPro" id="IPR002510">
    <property type="entry name" value="Metalloprtase-TldD/E_N"/>
</dbReference>
<accession>A0ABU0MX89</accession>
<comment type="similarity">
    <text evidence="1">Belongs to the peptidase U62 family.</text>
</comment>
<dbReference type="PANTHER" id="PTHR43421">
    <property type="entry name" value="METALLOPROTEASE PMBA"/>
    <property type="match status" value="1"/>
</dbReference>
<dbReference type="InterPro" id="IPR047657">
    <property type="entry name" value="PmbA"/>
</dbReference>
<feature type="domain" description="Metalloprotease TldD/E C-terminal" evidence="3">
    <location>
        <begin position="225"/>
        <end position="446"/>
    </location>
</feature>
<dbReference type="Pfam" id="PF19290">
    <property type="entry name" value="PmbA_TldD_2nd"/>
    <property type="match status" value="1"/>
</dbReference>
<evidence type="ECO:0000313" key="5">
    <source>
        <dbReference type="EMBL" id="MDQ0555517.1"/>
    </source>
</evidence>
<dbReference type="Proteomes" id="UP001232584">
    <property type="component" value="Unassembled WGS sequence"/>
</dbReference>
<reference evidence="5 6" key="1">
    <citation type="submission" date="2023-07" db="EMBL/GenBank/DDBJ databases">
        <title>Genomic Encyclopedia of Type Strains, Phase IV (KMG-IV): sequencing the most valuable type-strain genomes for metagenomic binning, comparative biology and taxonomic classification.</title>
        <authorList>
            <person name="Goeker M."/>
        </authorList>
    </citation>
    <scope>NUCLEOTIDE SEQUENCE [LARGE SCALE GENOMIC DNA]</scope>
    <source>
        <strain evidence="5 6">DSM 15049</strain>
    </source>
</reference>
<gene>
    <name evidence="5" type="ORF">QOZ92_000630</name>
</gene>
<sequence>MEFKVFKDRLFEKAIKEGFTDCEVYYTDGENISISVYDFELEKYNIDKYIGLSFRGLINDKMGYSYTEILDEEAIDMLIKNAKEGALSIENTDVQFIYKGDESYSEVKTYSEKLENIDPAKLIEIAIDLEKQTKEYSDKVVNLSGCKVSYSSSRSLISNTKNLNLNNKSNLLMAYVMPVIEVNNQKQDGMGYQIVEDIKDIDTKKIAIDAVNEAFSKIGAKSIESGNYKTIINNEAMSSLLETFSDVFSAESAQRGMSLLKGKEGSTIASNIVTIVDNPLLENGLSSASFDDEGVATYKKDIVKDGKLNTLLHNLKTAHKAKTKTTGNGFKSSYSSVVSVDPTNFYIEKGKVSFESLVKEVNEGIIVTDFAGLHSGANSVTGDFSLAAKGYCITEGKKSYPIEQITVAGNFFEVIKNIENIGDDLIFPLSNIGSPSVIVKSLSIAGE</sequence>
<dbReference type="Pfam" id="PF01523">
    <property type="entry name" value="PmbA_TldD_1st"/>
    <property type="match status" value="1"/>
</dbReference>
<comment type="caution">
    <text evidence="5">The sequence shown here is derived from an EMBL/GenBank/DDBJ whole genome shotgun (WGS) entry which is preliminary data.</text>
</comment>
<dbReference type="InterPro" id="IPR036059">
    <property type="entry name" value="TldD/PmbA_sf"/>
</dbReference>
<dbReference type="Gene3D" id="3.30.2290.10">
    <property type="entry name" value="PmbA/TldD superfamily"/>
    <property type="match status" value="1"/>
</dbReference>
<dbReference type="RefSeq" id="WP_307502840.1">
    <property type="nucleotide sequence ID" value="NZ_BAAACE010000029.1"/>
</dbReference>
<dbReference type="InterPro" id="IPR035068">
    <property type="entry name" value="TldD/PmbA_N"/>
</dbReference>
<organism evidence="5 6">
    <name type="scientific">Paraclostridium ghonii</name>
    <dbReference type="NCBI Taxonomy" id="29358"/>
    <lineage>
        <taxon>Bacteria</taxon>
        <taxon>Bacillati</taxon>
        <taxon>Bacillota</taxon>
        <taxon>Clostridia</taxon>
        <taxon>Peptostreptococcales</taxon>
        <taxon>Peptostreptococcaceae</taxon>
        <taxon>Paraclostridium</taxon>
    </lineage>
</organism>
<dbReference type="InterPro" id="IPR045569">
    <property type="entry name" value="Metalloprtase-TldD/E_C"/>
</dbReference>
<evidence type="ECO:0000259" key="4">
    <source>
        <dbReference type="Pfam" id="PF19290"/>
    </source>
</evidence>
<dbReference type="SUPFAM" id="SSF111283">
    <property type="entry name" value="Putative modulator of DNA gyrase, PmbA/TldD"/>
    <property type="match status" value="1"/>
</dbReference>